<feature type="non-terminal residue" evidence="1">
    <location>
        <position position="1"/>
    </location>
</feature>
<evidence type="ECO:0000313" key="1">
    <source>
        <dbReference type="EMBL" id="KAL0198204.1"/>
    </source>
</evidence>
<reference evidence="1 2" key="1">
    <citation type="submission" date="2024-05" db="EMBL/GenBank/DDBJ databases">
        <title>Genome sequencing and assembly of Indian major carp, Cirrhinus mrigala (Hamilton, 1822).</title>
        <authorList>
            <person name="Mohindra V."/>
            <person name="Chowdhury L.M."/>
            <person name="Lal K."/>
            <person name="Jena J.K."/>
        </authorList>
    </citation>
    <scope>NUCLEOTIDE SEQUENCE [LARGE SCALE GENOMIC DNA]</scope>
    <source>
        <strain evidence="1">CM1030</strain>
        <tissue evidence="1">Blood</tissue>
    </source>
</reference>
<evidence type="ECO:0000313" key="2">
    <source>
        <dbReference type="Proteomes" id="UP001529510"/>
    </source>
</evidence>
<accession>A0ABD0RIB9</accession>
<gene>
    <name evidence="1" type="ORF">M9458_006744</name>
</gene>
<keyword evidence="2" id="KW-1185">Reference proteome</keyword>
<dbReference type="AlphaFoldDB" id="A0ABD0RIB9"/>
<dbReference type="EMBL" id="JAMKFB020000003">
    <property type="protein sequence ID" value="KAL0198204.1"/>
    <property type="molecule type" value="Genomic_DNA"/>
</dbReference>
<protein>
    <submittedName>
        <fullName evidence="1">Uncharacterized protein</fullName>
    </submittedName>
</protein>
<feature type="non-terminal residue" evidence="1">
    <location>
        <position position="55"/>
    </location>
</feature>
<sequence>YLDQQHVQQLNVFQASLSITGMPHRPLGRAQSSPVTSSLKGAPLNEVPIKHLFTT</sequence>
<proteinExistence type="predicted"/>
<comment type="caution">
    <text evidence="1">The sequence shown here is derived from an EMBL/GenBank/DDBJ whole genome shotgun (WGS) entry which is preliminary data.</text>
</comment>
<organism evidence="1 2">
    <name type="scientific">Cirrhinus mrigala</name>
    <name type="common">Mrigala</name>
    <dbReference type="NCBI Taxonomy" id="683832"/>
    <lineage>
        <taxon>Eukaryota</taxon>
        <taxon>Metazoa</taxon>
        <taxon>Chordata</taxon>
        <taxon>Craniata</taxon>
        <taxon>Vertebrata</taxon>
        <taxon>Euteleostomi</taxon>
        <taxon>Actinopterygii</taxon>
        <taxon>Neopterygii</taxon>
        <taxon>Teleostei</taxon>
        <taxon>Ostariophysi</taxon>
        <taxon>Cypriniformes</taxon>
        <taxon>Cyprinidae</taxon>
        <taxon>Labeoninae</taxon>
        <taxon>Labeonini</taxon>
        <taxon>Cirrhinus</taxon>
    </lineage>
</organism>
<dbReference type="Proteomes" id="UP001529510">
    <property type="component" value="Unassembled WGS sequence"/>
</dbReference>
<name>A0ABD0RIB9_CIRMR</name>